<accession>A0A7N0TX77</accession>
<dbReference type="GO" id="GO:0006952">
    <property type="term" value="P:defense response"/>
    <property type="evidence" value="ECO:0007669"/>
    <property type="project" value="UniProtKB-KW"/>
</dbReference>
<keyword evidence="1" id="KW-0611">Plant defense</keyword>
<dbReference type="AlphaFoldDB" id="A0A7N0TX77"/>
<dbReference type="PANTHER" id="PTHR36766:SF70">
    <property type="entry name" value="DISEASE RESISTANCE PROTEIN RGA4"/>
    <property type="match status" value="1"/>
</dbReference>
<dbReference type="Gramene" id="Kaladp0048s0212.1.v1.1">
    <property type="protein sequence ID" value="Kaladp0048s0212.1.v1.1.CDS.1"/>
    <property type="gene ID" value="Kaladp0048s0212.v1.1"/>
</dbReference>
<dbReference type="GO" id="GO:0043531">
    <property type="term" value="F:ADP binding"/>
    <property type="evidence" value="ECO:0007669"/>
    <property type="project" value="InterPro"/>
</dbReference>
<dbReference type="SUPFAM" id="SSF52540">
    <property type="entry name" value="P-loop containing nucleoside triphosphate hydrolases"/>
    <property type="match status" value="1"/>
</dbReference>
<evidence type="ECO:0000256" key="1">
    <source>
        <dbReference type="ARBA" id="ARBA00022821"/>
    </source>
</evidence>
<dbReference type="EnsemblPlants" id="Kaladp0048s0212.1.v1.1">
    <property type="protein sequence ID" value="Kaladp0048s0212.1.v1.1.CDS.1"/>
    <property type="gene ID" value="Kaladp0048s0212.v1.1"/>
</dbReference>
<organism evidence="3 4">
    <name type="scientific">Kalanchoe fedtschenkoi</name>
    <name type="common">Lavender scallops</name>
    <name type="synonym">South American air plant</name>
    <dbReference type="NCBI Taxonomy" id="63787"/>
    <lineage>
        <taxon>Eukaryota</taxon>
        <taxon>Viridiplantae</taxon>
        <taxon>Streptophyta</taxon>
        <taxon>Embryophyta</taxon>
        <taxon>Tracheophyta</taxon>
        <taxon>Spermatophyta</taxon>
        <taxon>Magnoliopsida</taxon>
        <taxon>eudicotyledons</taxon>
        <taxon>Gunneridae</taxon>
        <taxon>Pentapetalae</taxon>
        <taxon>Saxifragales</taxon>
        <taxon>Crassulaceae</taxon>
        <taxon>Kalanchoe</taxon>
    </lineage>
</organism>
<dbReference type="InterPro" id="IPR002182">
    <property type="entry name" value="NB-ARC"/>
</dbReference>
<dbReference type="Proteomes" id="UP000594263">
    <property type="component" value="Unplaced"/>
</dbReference>
<protein>
    <recommendedName>
        <fullName evidence="2">NB-ARC domain-containing protein</fullName>
    </recommendedName>
</protein>
<sequence length="188" mass="21731">MIFHECISLTQTFYSPSLIPHDTQMDEDGTLKVPVFDLKAWVCLLDEFQVIDVIKLILEFIIDKKPELDGLDSLQRKLKELLQSKKFLIILDDIWCKDRKKWDDLRTSFLVGRSGSRIIVTTRLKEIAEIVTSTQGFFYHLDIMSEDESWSLFESVAFPFGCEGASTTLKEIVEELLTNVRACCCQLR</sequence>
<feature type="domain" description="NB-ARC" evidence="2">
    <location>
        <begin position="35"/>
        <end position="159"/>
    </location>
</feature>
<dbReference type="Pfam" id="PF00931">
    <property type="entry name" value="NB-ARC"/>
    <property type="match status" value="1"/>
</dbReference>
<name>A0A7N0TX77_KALFE</name>
<reference evidence="3" key="1">
    <citation type="submission" date="2021-01" db="UniProtKB">
        <authorList>
            <consortium name="EnsemblPlants"/>
        </authorList>
    </citation>
    <scope>IDENTIFICATION</scope>
</reference>
<dbReference type="Gene3D" id="3.40.50.300">
    <property type="entry name" value="P-loop containing nucleotide triphosphate hydrolases"/>
    <property type="match status" value="1"/>
</dbReference>
<proteinExistence type="predicted"/>
<dbReference type="InterPro" id="IPR027417">
    <property type="entry name" value="P-loop_NTPase"/>
</dbReference>
<keyword evidence="4" id="KW-1185">Reference proteome</keyword>
<dbReference type="PANTHER" id="PTHR36766">
    <property type="entry name" value="PLANT BROAD-SPECTRUM MILDEW RESISTANCE PROTEIN RPW8"/>
    <property type="match status" value="1"/>
</dbReference>
<evidence type="ECO:0000313" key="4">
    <source>
        <dbReference type="Proteomes" id="UP000594263"/>
    </source>
</evidence>
<evidence type="ECO:0000313" key="3">
    <source>
        <dbReference type="EnsemblPlants" id="Kaladp0048s0212.1.v1.1.CDS.1"/>
    </source>
</evidence>
<evidence type="ECO:0000259" key="2">
    <source>
        <dbReference type="Pfam" id="PF00931"/>
    </source>
</evidence>